<dbReference type="PROSITE" id="PS51257">
    <property type="entry name" value="PROKAR_LIPOPROTEIN"/>
    <property type="match status" value="1"/>
</dbReference>
<gene>
    <name evidence="1" type="ORF">U27_04182</name>
</gene>
<proteinExistence type="predicted"/>
<evidence type="ECO:0000313" key="2">
    <source>
        <dbReference type="Proteomes" id="UP000030661"/>
    </source>
</evidence>
<organism evidence="1">
    <name type="scientific">Vecturithrix granuli</name>
    <dbReference type="NCBI Taxonomy" id="1499967"/>
    <lineage>
        <taxon>Bacteria</taxon>
        <taxon>Candidatus Moduliflexota</taxon>
        <taxon>Candidatus Vecturitrichia</taxon>
        <taxon>Candidatus Vecturitrichales</taxon>
        <taxon>Candidatus Vecturitrichaceae</taxon>
        <taxon>Candidatus Vecturithrix</taxon>
    </lineage>
</organism>
<accession>A0A081BY12</accession>
<protein>
    <recommendedName>
        <fullName evidence="3">Lipoprotein</fullName>
    </recommendedName>
</protein>
<dbReference type="HOGENOM" id="CLU_1465498_0_0_0"/>
<name>A0A081BY12_VECG1</name>
<evidence type="ECO:0008006" key="3">
    <source>
        <dbReference type="Google" id="ProtNLM"/>
    </source>
</evidence>
<dbReference type="STRING" id="1499967.U27_04182"/>
<keyword evidence="2" id="KW-1185">Reference proteome</keyword>
<dbReference type="Proteomes" id="UP000030661">
    <property type="component" value="Unassembled WGS sequence"/>
</dbReference>
<reference evidence="1" key="1">
    <citation type="journal article" date="2015" name="PeerJ">
        <title>First genomic representation of candidate bacterial phylum KSB3 points to enhanced environmental sensing as a trigger of wastewater bulking.</title>
        <authorList>
            <person name="Sekiguchi Y."/>
            <person name="Ohashi A."/>
            <person name="Parks D.H."/>
            <person name="Yamauchi T."/>
            <person name="Tyson G.W."/>
            <person name="Hugenholtz P."/>
        </authorList>
    </citation>
    <scope>NUCLEOTIDE SEQUENCE [LARGE SCALE GENOMIC DNA]</scope>
</reference>
<sequence>MQVQRSTFLCLIIILLLLSLMLVSCGESVGGNGKSPIFLVVGDPGGAEDVLGVLVDVYTPTVPSGVTDTRYEKFTIESIYKNQTNTPTTVFADVIITEYRVTYYRVDGSSNVPDPFMMNISMRVPAGSTGTVENLPIMLASAKLKSPLKELAFGGGEGEIYFNAVVEFFGEDLMGNAVSCKTVIIVLASDFPG</sequence>
<dbReference type="AlphaFoldDB" id="A0A081BY12"/>
<evidence type="ECO:0000313" key="1">
    <source>
        <dbReference type="EMBL" id="GAK57217.1"/>
    </source>
</evidence>
<dbReference type="EMBL" id="DF820465">
    <property type="protein sequence ID" value="GAK57217.1"/>
    <property type="molecule type" value="Genomic_DNA"/>
</dbReference>